<dbReference type="WBParaSite" id="OFLC_0000900001-mRNA-1">
    <property type="protein sequence ID" value="OFLC_0000900001-mRNA-1"/>
    <property type="gene ID" value="OFLC_0000900001"/>
</dbReference>
<dbReference type="AlphaFoldDB" id="A0A183HND9"/>
<evidence type="ECO:0000313" key="3">
    <source>
        <dbReference type="WBParaSite" id="OFLC_0000900001-mRNA-1"/>
    </source>
</evidence>
<dbReference type="EMBL" id="UZAJ01010630">
    <property type="protein sequence ID" value="VDO58329.1"/>
    <property type="molecule type" value="Genomic_DNA"/>
</dbReference>
<name>A0A183HND9_9BILA</name>
<evidence type="ECO:0000313" key="1">
    <source>
        <dbReference type="EMBL" id="VDO58329.1"/>
    </source>
</evidence>
<sequence length="139" mass="16018">MANFIGFYNNPAQNKRVGIDFPNITEWPQGFVPVPIHTVGKNTDYVGIPDAHCPRQNWLMKLVQQTPEWKNLVKKYTGVLEELATICKQSLSLKEVPRCVDAFYCEKLHAFKIPVSDNQFDQLQQLSYEIQNYENGLSK</sequence>
<dbReference type="STRING" id="387005.A0A183HND9"/>
<keyword evidence="2" id="KW-1185">Reference proteome</keyword>
<evidence type="ECO:0000313" key="2">
    <source>
        <dbReference type="Proteomes" id="UP000267606"/>
    </source>
</evidence>
<protein>
    <submittedName>
        <fullName evidence="3">Gag_p10 domain-containing protein</fullName>
    </submittedName>
</protein>
<dbReference type="InterPro" id="IPR029033">
    <property type="entry name" value="His_PPase_superfam"/>
</dbReference>
<accession>A0A183HND9</accession>
<reference evidence="3" key="1">
    <citation type="submission" date="2016-06" db="UniProtKB">
        <authorList>
            <consortium name="WormBaseParasite"/>
        </authorList>
    </citation>
    <scope>IDENTIFICATION</scope>
</reference>
<proteinExistence type="predicted"/>
<organism evidence="3">
    <name type="scientific">Onchocerca flexuosa</name>
    <dbReference type="NCBI Taxonomy" id="387005"/>
    <lineage>
        <taxon>Eukaryota</taxon>
        <taxon>Metazoa</taxon>
        <taxon>Ecdysozoa</taxon>
        <taxon>Nematoda</taxon>
        <taxon>Chromadorea</taxon>
        <taxon>Rhabditida</taxon>
        <taxon>Spirurina</taxon>
        <taxon>Spiruromorpha</taxon>
        <taxon>Filarioidea</taxon>
        <taxon>Onchocercidae</taxon>
        <taxon>Onchocerca</taxon>
    </lineage>
</organism>
<dbReference type="Gene3D" id="3.40.50.1240">
    <property type="entry name" value="Phosphoglycerate mutase-like"/>
    <property type="match status" value="1"/>
</dbReference>
<dbReference type="SUPFAM" id="SSF53254">
    <property type="entry name" value="Phosphoglycerate mutase-like"/>
    <property type="match status" value="1"/>
</dbReference>
<dbReference type="Proteomes" id="UP000267606">
    <property type="component" value="Unassembled WGS sequence"/>
</dbReference>
<gene>
    <name evidence="1" type="ORF">OFLC_LOCUS9001</name>
</gene>
<reference evidence="1 2" key="2">
    <citation type="submission" date="2018-11" db="EMBL/GenBank/DDBJ databases">
        <authorList>
            <consortium name="Pathogen Informatics"/>
        </authorList>
    </citation>
    <scope>NUCLEOTIDE SEQUENCE [LARGE SCALE GENOMIC DNA]</scope>
</reference>
<dbReference type="GO" id="GO:0016791">
    <property type="term" value="F:phosphatase activity"/>
    <property type="evidence" value="ECO:0007669"/>
    <property type="project" value="UniProtKB-ARBA"/>
</dbReference>